<feature type="compositionally biased region" description="Low complexity" evidence="1">
    <location>
        <begin position="13"/>
        <end position="27"/>
    </location>
</feature>
<dbReference type="AlphaFoldDB" id="A0A5N5GB06"/>
<proteinExistence type="predicted"/>
<organism evidence="2 3">
    <name type="scientific">Pyrus ussuriensis x Pyrus communis</name>
    <dbReference type="NCBI Taxonomy" id="2448454"/>
    <lineage>
        <taxon>Eukaryota</taxon>
        <taxon>Viridiplantae</taxon>
        <taxon>Streptophyta</taxon>
        <taxon>Embryophyta</taxon>
        <taxon>Tracheophyta</taxon>
        <taxon>Spermatophyta</taxon>
        <taxon>Magnoliopsida</taxon>
        <taxon>eudicotyledons</taxon>
        <taxon>Gunneridae</taxon>
        <taxon>Pentapetalae</taxon>
        <taxon>rosids</taxon>
        <taxon>fabids</taxon>
        <taxon>Rosales</taxon>
        <taxon>Rosaceae</taxon>
        <taxon>Amygdaloideae</taxon>
        <taxon>Maleae</taxon>
        <taxon>Pyrus</taxon>
    </lineage>
</organism>
<dbReference type="Proteomes" id="UP000327157">
    <property type="component" value="Chromosome 9"/>
</dbReference>
<accession>A0A5N5GB06</accession>
<gene>
    <name evidence="2" type="ORF">D8674_034941</name>
</gene>
<comment type="caution">
    <text evidence="2">The sequence shown here is derived from an EMBL/GenBank/DDBJ whole genome shotgun (WGS) entry which is preliminary data.</text>
</comment>
<reference evidence="2 3" key="1">
    <citation type="submission" date="2019-09" db="EMBL/GenBank/DDBJ databases">
        <authorList>
            <person name="Ou C."/>
        </authorList>
    </citation>
    <scope>NUCLEOTIDE SEQUENCE [LARGE SCALE GENOMIC DNA]</scope>
    <source>
        <strain evidence="2">S2</strain>
        <tissue evidence="2">Leaf</tissue>
    </source>
</reference>
<sequence length="331" mass="37582">MRKEGETGEGWPTSASTTTTSSATSATTTSTTTISSIAYFFTGRASRHELRFLHTKIGNIVWTHSLVCYKKWMKVPSSKKRTLRNKLLVLFVVDLSHPKIIEYVDKKMAKLYSVFRHQLYKYNLSCGTPARGRANLPNDVYTTHWDWLCNNVYTTTHFLEETEVSYKGEARRFIQHARTAHKDNMKKMKDEMREKLIQEAPKGTPSDSIHVPLDDEFGIMAENLGRKGKSVNGVGVFPHTDTSGFISSMASSSELTDIRPQIKLLSDAQLDLCNDEENLFTKIKAFIAASQEKTNNFTESEGDISKGENTYTELEEHDLEEEWCPYCVFCG</sequence>
<protein>
    <submittedName>
        <fullName evidence="2">Uncharacterized protein</fullName>
    </submittedName>
</protein>
<evidence type="ECO:0000313" key="2">
    <source>
        <dbReference type="EMBL" id="KAB2612625.1"/>
    </source>
</evidence>
<reference evidence="3" key="2">
    <citation type="submission" date="2019-10" db="EMBL/GenBank/DDBJ databases">
        <title>A de novo genome assembly of a pear dwarfing rootstock.</title>
        <authorList>
            <person name="Wang F."/>
            <person name="Wang J."/>
            <person name="Li S."/>
            <person name="Zhang Y."/>
            <person name="Fang M."/>
            <person name="Ma L."/>
            <person name="Zhao Y."/>
            <person name="Jiang S."/>
        </authorList>
    </citation>
    <scope>NUCLEOTIDE SEQUENCE [LARGE SCALE GENOMIC DNA]</scope>
</reference>
<dbReference type="EMBL" id="SMOL01000458">
    <property type="protein sequence ID" value="KAB2612625.1"/>
    <property type="molecule type" value="Genomic_DNA"/>
</dbReference>
<feature type="region of interest" description="Disordered" evidence="1">
    <location>
        <begin position="1"/>
        <end position="27"/>
    </location>
</feature>
<reference evidence="2 3" key="3">
    <citation type="submission" date="2019-11" db="EMBL/GenBank/DDBJ databases">
        <title>A de novo genome assembly of a pear dwarfing rootstock.</title>
        <authorList>
            <person name="Wang F."/>
            <person name="Wang J."/>
            <person name="Li S."/>
            <person name="Zhang Y."/>
            <person name="Fang M."/>
            <person name="Ma L."/>
            <person name="Zhao Y."/>
            <person name="Jiang S."/>
        </authorList>
    </citation>
    <scope>NUCLEOTIDE SEQUENCE [LARGE SCALE GENOMIC DNA]</scope>
    <source>
        <strain evidence="2">S2</strain>
        <tissue evidence="2">Leaf</tissue>
    </source>
</reference>
<keyword evidence="3" id="KW-1185">Reference proteome</keyword>
<evidence type="ECO:0000313" key="3">
    <source>
        <dbReference type="Proteomes" id="UP000327157"/>
    </source>
</evidence>
<evidence type="ECO:0000256" key="1">
    <source>
        <dbReference type="SAM" id="MobiDB-lite"/>
    </source>
</evidence>
<name>A0A5N5GB06_9ROSA</name>
<dbReference type="OrthoDB" id="1745817at2759"/>